<dbReference type="Pfam" id="PF02714">
    <property type="entry name" value="RSN1_7TM"/>
    <property type="match status" value="1"/>
</dbReference>
<keyword evidence="5" id="KW-1185">Reference proteome</keyword>
<feature type="transmembrane region" description="Helical" evidence="2">
    <location>
        <begin position="294"/>
        <end position="313"/>
    </location>
</feature>
<feature type="compositionally biased region" description="Polar residues" evidence="1">
    <location>
        <begin position="515"/>
        <end position="525"/>
    </location>
</feature>
<dbReference type="InterPro" id="IPR036047">
    <property type="entry name" value="F-box-like_dom_sf"/>
</dbReference>
<gene>
    <name evidence="4" type="ORF">IMSHALPRED_001816</name>
</gene>
<organism evidence="4 5">
    <name type="scientific">Imshaugia aleurites</name>
    <dbReference type="NCBI Taxonomy" id="172621"/>
    <lineage>
        <taxon>Eukaryota</taxon>
        <taxon>Fungi</taxon>
        <taxon>Dikarya</taxon>
        <taxon>Ascomycota</taxon>
        <taxon>Pezizomycotina</taxon>
        <taxon>Lecanoromycetes</taxon>
        <taxon>OSLEUM clade</taxon>
        <taxon>Lecanoromycetidae</taxon>
        <taxon>Lecanorales</taxon>
        <taxon>Lecanorineae</taxon>
        <taxon>Parmeliaceae</taxon>
        <taxon>Imshaugia</taxon>
    </lineage>
</organism>
<dbReference type="SUPFAM" id="SSF69322">
    <property type="entry name" value="Tricorn protease domain 2"/>
    <property type="match status" value="1"/>
</dbReference>
<dbReference type="PANTHER" id="PTHR13018">
    <property type="entry name" value="PROBABLE MEMBRANE PROTEIN DUF221-RELATED"/>
    <property type="match status" value="1"/>
</dbReference>
<comment type="caution">
    <text evidence="4">The sequence shown here is derived from an EMBL/GenBank/DDBJ whole genome shotgun (WGS) entry which is preliminary data.</text>
</comment>
<keyword evidence="2" id="KW-0812">Transmembrane</keyword>
<evidence type="ECO:0000313" key="4">
    <source>
        <dbReference type="EMBL" id="CAF9940269.1"/>
    </source>
</evidence>
<feature type="region of interest" description="Disordered" evidence="1">
    <location>
        <begin position="483"/>
        <end position="526"/>
    </location>
</feature>
<accession>A0A8H3J3Z6</accession>
<evidence type="ECO:0000313" key="5">
    <source>
        <dbReference type="Proteomes" id="UP000664534"/>
    </source>
</evidence>
<sequence>MDPEPMKLLANVAPAPSDVVWQNTYISRSSRMLRAWTITLVIAILTVFWSLLLVPLAGLLSLENIGKVWPQLADALSSHDISRSLVQQGLPTLLISLLSVAVPYLYYWLSTLQGMMSQGDVELSLISKNFFFTFFNLFIVFTIFGTASNAQAYFSRIGESFKDTTSIALILATSLQNLVLFYINLIILQGLGLFPFRLLEFGSVALYPFYLTGAKTPRDYAELVQPPVFSYGFYLPQTILIFIICIVYSVLPGSWFVLFFGLLYFIIGTFVYKYQLLYAMDHRQHSTGRAWSIICNRIVLGLVVFQLAMTGILGLSLAVYRAILIVPLLAFTIWFIVFYQRTYDPLMKFIAIRSLTHDPPFGAVAQGESRYENETSMGRDVDEDQETGLRYMNPSLIIPLEDVWLARKRTNGSARHGDDGAEEEILLSRGVAGLDPEQTEQSDSNPAIPPLIILENASLHILYVGLSSAPEVTGLAGNRATRFGMGPLEMDPEKKPEAPVASNDPQAPIRPKASPRSTPSNSVHGSFSFRVASDQSDSAIPSSGEVSPIRGRTLVRIPPPERLEHRAMTRIQAVPHVVDLDHITMRQRMLSRDSSDEPDDVDGCYMEPLPFERFRFSLSEELHRTATFNGSIDLTGFGGHRDTFAVLGLRHMQIRGPELPATFFQRLLGYIDFEQYLAVRLSCRSWSAGITLARPLIMPPVCKIPTELLENIYAYLSPVDLNAARHTCRAWMIGSLEERLLTRTLKEGGWWRAAKADMDLQEELKGHRTADSTNEEWLLSKRLATECSLQPSWTGNGLSKNVSISSGRQSNHAGVTLTSETDFSELSTGYNPSGLGIAQHGSGVHFTVSVCCNYVLVTEGCLIYIYSLRDSISTSHPHGGHLSPVTTVISPHRVLAVSMDTSSRRFAVAALLEGQVGLVCDLHENIPSSSRRQSTPQILSTITRDCRPSIFSSVSSAEPVATEAIPSLEHATFEPSLSDRAFARAIAEASLPEVHGARDIRTMWRMDDPLVAPEPGPYREPSSNTGYIPFETGIRSIYRNLCSAEDPPRSVAICPQRRCVAFGCSAGIELHWIDALTGQDLNRWFPLTAPSDCLYFLRPRPGVDSGKKLRLISSACHPMEKEGLGGRFFPDTSTNAAVRQSMNWDEGLSGPNAWDAWRRVGWCDHYRAVPISDGWNILFTDPMEGNLCLGTDAPPGLGATKLIRRFVFTGPTELGKTVVPRVYASGGELRWGIRVVVGYGEAIWLFVVPPDIFFGHRNKTAERQDAPDGNAVEEPMRIEGVHIGDMPGLVDLAIDSSGGDLTVWTFAVDGMAYVWQITGRQQSVKQRIVLKDGTVTALEDADGDSYMFNTSQAAVHFDGAAPLRPTHTGATSLQLSMQPSTHNFLHGRHDRIIDRDGDISMPDVHADEDEGYVSGDAELALAGGAFAIHAPPLWGSWSEDDADWVPDYLAHTGGEIEDEGLGVDVLELTRVEVEVLSA</sequence>
<dbReference type="Proteomes" id="UP000664534">
    <property type="component" value="Unassembled WGS sequence"/>
</dbReference>
<name>A0A8H3J3Z6_9LECA</name>
<dbReference type="InterPro" id="IPR003864">
    <property type="entry name" value="CSC1/OSCA1-like_7TM"/>
</dbReference>
<dbReference type="GO" id="GO:0005886">
    <property type="term" value="C:plasma membrane"/>
    <property type="evidence" value="ECO:0007669"/>
    <property type="project" value="TreeGrafter"/>
</dbReference>
<dbReference type="GO" id="GO:0005227">
    <property type="term" value="F:calcium-activated cation channel activity"/>
    <property type="evidence" value="ECO:0007669"/>
    <property type="project" value="InterPro"/>
</dbReference>
<dbReference type="Pfam" id="PF12937">
    <property type="entry name" value="F-box-like"/>
    <property type="match status" value="1"/>
</dbReference>
<keyword evidence="2" id="KW-1133">Transmembrane helix</keyword>
<evidence type="ECO:0000256" key="1">
    <source>
        <dbReference type="SAM" id="MobiDB-lite"/>
    </source>
</evidence>
<feature type="transmembrane region" description="Helical" evidence="2">
    <location>
        <begin position="90"/>
        <end position="109"/>
    </location>
</feature>
<feature type="transmembrane region" description="Helical" evidence="2">
    <location>
        <begin position="130"/>
        <end position="147"/>
    </location>
</feature>
<dbReference type="EMBL" id="CAJPDT010000129">
    <property type="protein sequence ID" value="CAF9940269.1"/>
    <property type="molecule type" value="Genomic_DNA"/>
</dbReference>
<feature type="transmembrane region" description="Helical" evidence="2">
    <location>
        <begin position="167"/>
        <end position="188"/>
    </location>
</feature>
<feature type="transmembrane region" description="Helical" evidence="2">
    <location>
        <begin position="255"/>
        <end position="274"/>
    </location>
</feature>
<dbReference type="SUPFAM" id="SSF81383">
    <property type="entry name" value="F-box domain"/>
    <property type="match status" value="1"/>
</dbReference>
<feature type="transmembrane region" description="Helical" evidence="2">
    <location>
        <begin position="35"/>
        <end position="60"/>
    </location>
</feature>
<dbReference type="CDD" id="cd09917">
    <property type="entry name" value="F-box_SF"/>
    <property type="match status" value="1"/>
</dbReference>
<evidence type="ECO:0000259" key="3">
    <source>
        <dbReference type="PROSITE" id="PS50181"/>
    </source>
</evidence>
<dbReference type="InterPro" id="IPR045122">
    <property type="entry name" value="Csc1-like"/>
</dbReference>
<feature type="transmembrane region" description="Helical" evidence="2">
    <location>
        <begin position="319"/>
        <end position="339"/>
    </location>
</feature>
<evidence type="ECO:0000256" key="2">
    <source>
        <dbReference type="SAM" id="Phobius"/>
    </source>
</evidence>
<proteinExistence type="predicted"/>
<reference evidence="4" key="1">
    <citation type="submission" date="2021-03" db="EMBL/GenBank/DDBJ databases">
        <authorList>
            <person name="Tagirdzhanova G."/>
        </authorList>
    </citation>
    <scope>NUCLEOTIDE SEQUENCE</scope>
</reference>
<feature type="transmembrane region" description="Helical" evidence="2">
    <location>
        <begin position="228"/>
        <end position="249"/>
    </location>
</feature>
<dbReference type="OrthoDB" id="1689567at2759"/>
<dbReference type="InterPro" id="IPR001810">
    <property type="entry name" value="F-box_dom"/>
</dbReference>
<dbReference type="PROSITE" id="PS50181">
    <property type="entry name" value="FBOX"/>
    <property type="match status" value="1"/>
</dbReference>
<protein>
    <recommendedName>
        <fullName evidence="3">F-box domain-containing protein</fullName>
    </recommendedName>
</protein>
<dbReference type="PANTHER" id="PTHR13018:SF5">
    <property type="entry name" value="RE44586P"/>
    <property type="match status" value="1"/>
</dbReference>
<keyword evidence="2" id="KW-0472">Membrane</keyword>
<feature type="domain" description="F-box" evidence="3">
    <location>
        <begin position="698"/>
        <end position="745"/>
    </location>
</feature>